<evidence type="ECO:0000313" key="2">
    <source>
        <dbReference type="Proteomes" id="UP000798602"/>
    </source>
</evidence>
<evidence type="ECO:0000313" key="1">
    <source>
        <dbReference type="EMBL" id="NBL63910.1"/>
    </source>
</evidence>
<dbReference type="RefSeq" id="WP_166535740.1">
    <property type="nucleotide sequence ID" value="NZ_JAABLM010000002.1"/>
</dbReference>
<accession>A0ABW9Z4Z6</accession>
<proteinExistence type="predicted"/>
<gene>
    <name evidence="1" type="ORF">GV828_01710</name>
</gene>
<protein>
    <submittedName>
        <fullName evidence="1">Uncharacterized protein</fullName>
    </submittedName>
</protein>
<organism evidence="1 2">
    <name type="scientific">Flavobacterium ichthyis</name>
    <dbReference type="NCBI Taxonomy" id="2698827"/>
    <lineage>
        <taxon>Bacteria</taxon>
        <taxon>Pseudomonadati</taxon>
        <taxon>Bacteroidota</taxon>
        <taxon>Flavobacteriia</taxon>
        <taxon>Flavobacteriales</taxon>
        <taxon>Flavobacteriaceae</taxon>
        <taxon>Flavobacterium</taxon>
    </lineage>
</organism>
<comment type="caution">
    <text evidence="1">The sequence shown here is derived from an EMBL/GenBank/DDBJ whole genome shotgun (WGS) entry which is preliminary data.</text>
</comment>
<keyword evidence="2" id="KW-1185">Reference proteome</keyword>
<dbReference type="Proteomes" id="UP000798602">
    <property type="component" value="Unassembled WGS sequence"/>
</dbReference>
<reference evidence="2" key="1">
    <citation type="submission" date="2020-01" db="EMBL/GenBank/DDBJ databases">
        <title>Sphingomonas sp. strain CSW-10.</title>
        <authorList>
            <person name="Chen W.-M."/>
        </authorList>
    </citation>
    <scope>NUCLEOTIDE SEQUENCE [LARGE SCALE GENOMIC DNA]</scope>
    <source>
        <strain evidence="2">NST-5</strain>
    </source>
</reference>
<name>A0ABW9Z4Z6_9FLAO</name>
<dbReference type="EMBL" id="JAABLM010000002">
    <property type="protein sequence ID" value="NBL63910.1"/>
    <property type="molecule type" value="Genomic_DNA"/>
</dbReference>
<sequence length="60" mass="7198">MNFYVHSPNAKSCSNKKKIMQRVVIVGFVIDVPKIEHEKTYHFDRLLSFWKYFEATLSEF</sequence>